<proteinExistence type="predicted"/>
<gene>
    <name evidence="3" type="ORF">C7999DRAFT_15541</name>
</gene>
<feature type="signal peptide" evidence="1">
    <location>
        <begin position="1"/>
        <end position="18"/>
    </location>
</feature>
<feature type="domain" description="Carboxylesterase type B" evidence="2">
    <location>
        <begin position="30"/>
        <end position="384"/>
    </location>
</feature>
<evidence type="ECO:0000259" key="2">
    <source>
        <dbReference type="Pfam" id="PF00135"/>
    </source>
</evidence>
<dbReference type="PANTHER" id="PTHR11559">
    <property type="entry name" value="CARBOXYLESTERASE"/>
    <property type="match status" value="1"/>
</dbReference>
<keyword evidence="4" id="KW-1185">Reference proteome</keyword>
<dbReference type="InterPro" id="IPR050309">
    <property type="entry name" value="Type-B_Carboxylest/Lipase"/>
</dbReference>
<reference evidence="3" key="1">
    <citation type="journal article" date="2023" name="Mol. Phylogenet. Evol.">
        <title>Genome-scale phylogeny and comparative genomics of the fungal order Sordariales.</title>
        <authorList>
            <person name="Hensen N."/>
            <person name="Bonometti L."/>
            <person name="Westerberg I."/>
            <person name="Brannstrom I.O."/>
            <person name="Guillou S."/>
            <person name="Cros-Aarteil S."/>
            <person name="Calhoun S."/>
            <person name="Haridas S."/>
            <person name="Kuo A."/>
            <person name="Mondo S."/>
            <person name="Pangilinan J."/>
            <person name="Riley R."/>
            <person name="LaButti K."/>
            <person name="Andreopoulos B."/>
            <person name="Lipzen A."/>
            <person name="Chen C."/>
            <person name="Yan M."/>
            <person name="Daum C."/>
            <person name="Ng V."/>
            <person name="Clum A."/>
            <person name="Steindorff A."/>
            <person name="Ohm R.A."/>
            <person name="Martin F."/>
            <person name="Silar P."/>
            <person name="Natvig D.O."/>
            <person name="Lalanne C."/>
            <person name="Gautier V."/>
            <person name="Ament-Velasquez S.L."/>
            <person name="Kruys A."/>
            <person name="Hutchinson M.I."/>
            <person name="Powell A.J."/>
            <person name="Barry K."/>
            <person name="Miller A.N."/>
            <person name="Grigoriev I.V."/>
            <person name="Debuchy R."/>
            <person name="Gladieux P."/>
            <person name="Hiltunen Thoren M."/>
            <person name="Johannesson H."/>
        </authorList>
    </citation>
    <scope>NUCLEOTIDE SEQUENCE</scope>
    <source>
        <strain evidence="3">CBS 359.72</strain>
    </source>
</reference>
<dbReference type="InterPro" id="IPR029058">
    <property type="entry name" value="AB_hydrolase_fold"/>
</dbReference>
<accession>A0AAN7CR48</accession>
<organism evidence="3 4">
    <name type="scientific">Corynascus novoguineensis</name>
    <dbReference type="NCBI Taxonomy" id="1126955"/>
    <lineage>
        <taxon>Eukaryota</taxon>
        <taxon>Fungi</taxon>
        <taxon>Dikarya</taxon>
        <taxon>Ascomycota</taxon>
        <taxon>Pezizomycotina</taxon>
        <taxon>Sordariomycetes</taxon>
        <taxon>Sordariomycetidae</taxon>
        <taxon>Sordariales</taxon>
        <taxon>Chaetomiaceae</taxon>
        <taxon>Corynascus</taxon>
    </lineage>
</organism>
<feature type="chain" id="PRO_5042866245" evidence="1">
    <location>
        <begin position="19"/>
        <end position="530"/>
    </location>
</feature>
<dbReference type="EMBL" id="MU857677">
    <property type="protein sequence ID" value="KAK4246326.1"/>
    <property type="molecule type" value="Genomic_DNA"/>
</dbReference>
<comment type="caution">
    <text evidence="3">The sequence shown here is derived from an EMBL/GenBank/DDBJ whole genome shotgun (WGS) entry which is preliminary data.</text>
</comment>
<keyword evidence="1" id="KW-0732">Signal</keyword>
<dbReference type="InterPro" id="IPR002018">
    <property type="entry name" value="CarbesteraseB"/>
</dbReference>
<reference evidence="3" key="2">
    <citation type="submission" date="2023-05" db="EMBL/GenBank/DDBJ databases">
        <authorList>
            <consortium name="Lawrence Berkeley National Laboratory"/>
            <person name="Steindorff A."/>
            <person name="Hensen N."/>
            <person name="Bonometti L."/>
            <person name="Westerberg I."/>
            <person name="Brannstrom I.O."/>
            <person name="Guillou S."/>
            <person name="Cros-Aarteil S."/>
            <person name="Calhoun S."/>
            <person name="Haridas S."/>
            <person name="Kuo A."/>
            <person name="Mondo S."/>
            <person name="Pangilinan J."/>
            <person name="Riley R."/>
            <person name="Labutti K."/>
            <person name="Andreopoulos B."/>
            <person name="Lipzen A."/>
            <person name="Chen C."/>
            <person name="Yanf M."/>
            <person name="Daum C."/>
            <person name="Ng V."/>
            <person name="Clum A."/>
            <person name="Ohm R."/>
            <person name="Martin F."/>
            <person name="Silar P."/>
            <person name="Natvig D."/>
            <person name="Lalanne C."/>
            <person name="Gautier V."/>
            <person name="Ament-Velasquez S.L."/>
            <person name="Kruys A."/>
            <person name="Hutchinson M.I."/>
            <person name="Powell A.J."/>
            <person name="Barry K."/>
            <person name="Miller A.N."/>
            <person name="Grigoriev I.V."/>
            <person name="Debuchy R."/>
            <person name="Gladieux P."/>
            <person name="Thoren M.H."/>
            <person name="Johannesson H."/>
        </authorList>
    </citation>
    <scope>NUCLEOTIDE SEQUENCE</scope>
    <source>
        <strain evidence="3">CBS 359.72</strain>
    </source>
</reference>
<evidence type="ECO:0000313" key="4">
    <source>
        <dbReference type="Proteomes" id="UP001303647"/>
    </source>
</evidence>
<evidence type="ECO:0000313" key="3">
    <source>
        <dbReference type="EMBL" id="KAK4246326.1"/>
    </source>
</evidence>
<protein>
    <submittedName>
        <fullName evidence="3">Lipase 1</fullName>
    </submittedName>
</protein>
<dbReference type="AlphaFoldDB" id="A0AAN7CR48"/>
<dbReference type="Gene3D" id="3.40.50.1820">
    <property type="entry name" value="alpha/beta hydrolase"/>
    <property type="match status" value="2"/>
</dbReference>
<dbReference type="SUPFAM" id="SSF53474">
    <property type="entry name" value="alpha/beta-Hydrolases"/>
    <property type="match status" value="1"/>
</dbReference>
<evidence type="ECO:0000256" key="1">
    <source>
        <dbReference type="SAM" id="SignalP"/>
    </source>
</evidence>
<dbReference type="Proteomes" id="UP001303647">
    <property type="component" value="Unassembled WGS sequence"/>
</dbReference>
<dbReference type="Pfam" id="PF00135">
    <property type="entry name" value="COesterase"/>
    <property type="match status" value="1"/>
</dbReference>
<name>A0AAN7CR48_9PEZI</name>
<sequence>MRPLRWLFFASLLVPGFAGSNSSDGLTVRTITGVYTGLIDPEFPDVRQFRGIPYAEPPLGDRRWLPPEPLRPSRRHSYAHRFPPPCPQYLSRNLTVWNSNITNFYIRLYGQDSTAGAMAQTSSEDCLYVAIWTPLNATADSNLPVALFIPGGSFNKGGVDVPYQQPAPWVQRTQRHIFVSAGYRVNIAGFPWAAGLETQNLGILDARAALEWVYANIASFGGDPRRITFWGHSAGGVAVDMAAHAFRDDPLAAGLFLQSGTAMVNVSYPDNTHTNFTFVARNLGCDFPSNPTAELDCMRRVPMALIQNFVGAYKDNKTASDLAPLTQFQPLPDNRIVFFNYTDRALRGLGPPAGVPALVSTTANEQASLTKYPLNNVTAGPYQARVDNETVEVFVCLASNTTRARFLTNETTYRFQYAGNFSSVTPLPWMGAYHASDVPLVFGTHATLGQIEKVTAFERDVAHRMQDYVLAFMEDPESGLSRKGWLPWGETGVHHHAMLRFGSGGVVARNVSADEIDDACILGREYNSSP</sequence>